<evidence type="ECO:0000256" key="1">
    <source>
        <dbReference type="SAM" id="MobiDB-lite"/>
    </source>
</evidence>
<evidence type="ECO:0000259" key="2">
    <source>
        <dbReference type="Pfam" id="PF12973"/>
    </source>
</evidence>
<name>A0AAU2A5U5_9ACTN</name>
<dbReference type="Pfam" id="PF12973">
    <property type="entry name" value="Cupin_7"/>
    <property type="match status" value="1"/>
</dbReference>
<evidence type="ECO:0000313" key="3">
    <source>
        <dbReference type="EMBL" id="WTT19127.1"/>
    </source>
</evidence>
<dbReference type="AlphaFoldDB" id="A0AAU2A5U5"/>
<proteinExistence type="predicted"/>
<dbReference type="InterPro" id="IPR014710">
    <property type="entry name" value="RmlC-like_jellyroll"/>
</dbReference>
<dbReference type="EMBL" id="CP108222">
    <property type="protein sequence ID" value="WTT19127.1"/>
    <property type="molecule type" value="Genomic_DNA"/>
</dbReference>
<feature type="region of interest" description="Disordered" evidence="1">
    <location>
        <begin position="1"/>
        <end position="23"/>
    </location>
</feature>
<accession>A0AAU2A5U5</accession>
<organism evidence="3">
    <name type="scientific">Streptomyces sp. NBC_00093</name>
    <dbReference type="NCBI Taxonomy" id="2975649"/>
    <lineage>
        <taxon>Bacteria</taxon>
        <taxon>Bacillati</taxon>
        <taxon>Actinomycetota</taxon>
        <taxon>Actinomycetes</taxon>
        <taxon>Kitasatosporales</taxon>
        <taxon>Streptomycetaceae</taxon>
        <taxon>Streptomyces</taxon>
    </lineage>
</organism>
<dbReference type="Gene3D" id="2.60.120.10">
    <property type="entry name" value="Jelly Rolls"/>
    <property type="match status" value="1"/>
</dbReference>
<sequence>MKNEREFFSPDAMPWRTGPQPGTAERILSRDEADPDVLTRLVRWEPGLDTSPSGVIRHEWVEEVCLLEGDLHDLTLDQTFRAGDFASRPPGMEHGPYRTTDGCVMLEVRYRP</sequence>
<dbReference type="SUPFAM" id="SSF51182">
    <property type="entry name" value="RmlC-like cupins"/>
    <property type="match status" value="1"/>
</dbReference>
<protein>
    <submittedName>
        <fullName evidence="3">Cupin domain-containing protein</fullName>
    </submittedName>
</protein>
<dbReference type="InterPro" id="IPR025979">
    <property type="entry name" value="ChrR-like_cupin_dom"/>
</dbReference>
<dbReference type="InterPro" id="IPR011051">
    <property type="entry name" value="RmlC_Cupin_sf"/>
</dbReference>
<reference evidence="3" key="1">
    <citation type="submission" date="2022-10" db="EMBL/GenBank/DDBJ databases">
        <title>The complete genomes of actinobacterial strains from the NBC collection.</title>
        <authorList>
            <person name="Joergensen T.S."/>
            <person name="Alvarez Arevalo M."/>
            <person name="Sterndorff E.B."/>
            <person name="Faurdal D."/>
            <person name="Vuksanovic O."/>
            <person name="Mourched A.-S."/>
            <person name="Charusanti P."/>
            <person name="Shaw S."/>
            <person name="Blin K."/>
            <person name="Weber T."/>
        </authorList>
    </citation>
    <scope>NUCLEOTIDE SEQUENCE</scope>
    <source>
        <strain evidence="3">NBC_00093</strain>
    </source>
</reference>
<gene>
    <name evidence="3" type="ORF">OHA22_28165</name>
</gene>
<feature type="domain" description="ChrR-like cupin" evidence="2">
    <location>
        <begin position="5"/>
        <end position="106"/>
    </location>
</feature>